<dbReference type="EMBL" id="CAFBMQ010000067">
    <property type="protein sequence ID" value="CAB4906923.1"/>
    <property type="molecule type" value="Genomic_DNA"/>
</dbReference>
<gene>
    <name evidence="1" type="ORF">UFOPK3609_00601</name>
</gene>
<organism evidence="1">
    <name type="scientific">freshwater metagenome</name>
    <dbReference type="NCBI Taxonomy" id="449393"/>
    <lineage>
        <taxon>unclassified sequences</taxon>
        <taxon>metagenomes</taxon>
        <taxon>ecological metagenomes</taxon>
    </lineage>
</organism>
<evidence type="ECO:0000313" key="1">
    <source>
        <dbReference type="EMBL" id="CAB4906923.1"/>
    </source>
</evidence>
<name>A0A6J7GRQ1_9ZZZZ</name>
<accession>A0A6J7GRQ1</accession>
<protein>
    <submittedName>
        <fullName evidence="1">Unannotated protein</fullName>
    </submittedName>
</protein>
<sequence>MNTPWFQSRAWLTSGMVVLRRPPNRMAEIGTPLGSSYSVARIGHWVIGVQNRLLGWLLGSSESGVQSRPFQSVRWAGGSSVMPSHQTSPSSVSATLVNTELPWSIARIALGLVSQPVPGATPNRPNSGFSA</sequence>
<reference evidence="1" key="1">
    <citation type="submission" date="2020-05" db="EMBL/GenBank/DDBJ databases">
        <authorList>
            <person name="Chiriac C."/>
            <person name="Salcher M."/>
            <person name="Ghai R."/>
            <person name="Kavagutti S V."/>
        </authorList>
    </citation>
    <scope>NUCLEOTIDE SEQUENCE</scope>
</reference>
<proteinExistence type="predicted"/>
<dbReference type="AlphaFoldDB" id="A0A6J7GRQ1"/>